<gene>
    <name evidence="2" type="ORF">PAAG_00069</name>
</gene>
<reference evidence="2 3" key="1">
    <citation type="journal article" date="2011" name="PLoS Genet.">
        <title>Comparative genomic analysis of human fungal pathogens causing paracoccidioidomycosis.</title>
        <authorList>
            <person name="Desjardins C.A."/>
            <person name="Champion M.D."/>
            <person name="Holder J.W."/>
            <person name="Muszewska A."/>
            <person name="Goldberg J."/>
            <person name="Bailao A.M."/>
            <person name="Brigido M.M."/>
            <person name="Ferreira M.E."/>
            <person name="Garcia A.M."/>
            <person name="Grynberg M."/>
            <person name="Gujja S."/>
            <person name="Heiman D.I."/>
            <person name="Henn M.R."/>
            <person name="Kodira C.D."/>
            <person name="Leon-Narvaez H."/>
            <person name="Longo L.V."/>
            <person name="Ma L.J."/>
            <person name="Malavazi I."/>
            <person name="Matsuo A.L."/>
            <person name="Morais F.V."/>
            <person name="Pereira M."/>
            <person name="Rodriguez-Brito S."/>
            <person name="Sakthikumar S."/>
            <person name="Salem-Izacc S.M."/>
            <person name="Sykes S.M."/>
            <person name="Teixeira M.M."/>
            <person name="Vallejo M.C."/>
            <person name="Walter M.E."/>
            <person name="Yandava C."/>
            <person name="Young S."/>
            <person name="Zeng Q."/>
            <person name="Zucker J."/>
            <person name="Felipe M.S."/>
            <person name="Goldman G.H."/>
            <person name="Haas B.J."/>
            <person name="McEwen J.G."/>
            <person name="Nino-Vega G."/>
            <person name="Puccia R."/>
            <person name="San-Blas G."/>
            <person name="Soares C.M."/>
            <person name="Birren B.W."/>
            <person name="Cuomo C.A."/>
        </authorList>
    </citation>
    <scope>NUCLEOTIDE SEQUENCE [LARGE SCALE GENOMIC DNA]</scope>
    <source>
        <strain evidence="3">ATCC MYA-826 / Pb01</strain>
    </source>
</reference>
<dbReference type="RefSeq" id="XP_002797530.2">
    <property type="nucleotide sequence ID" value="XM_002797484.2"/>
</dbReference>
<dbReference type="KEGG" id="pbl:PAAG_00069"/>
<protein>
    <submittedName>
        <fullName evidence="2">Uncharacterized protein</fullName>
    </submittedName>
</protein>
<evidence type="ECO:0000256" key="1">
    <source>
        <dbReference type="SAM" id="MobiDB-lite"/>
    </source>
</evidence>
<dbReference type="GeneID" id="9101016"/>
<evidence type="ECO:0000313" key="2">
    <source>
        <dbReference type="EMBL" id="EEH35746.2"/>
    </source>
</evidence>
<organism evidence="2 3">
    <name type="scientific">Paracoccidioides lutzii (strain ATCC MYA-826 / Pb01)</name>
    <name type="common">Paracoccidioides brasiliensis</name>
    <dbReference type="NCBI Taxonomy" id="502779"/>
    <lineage>
        <taxon>Eukaryota</taxon>
        <taxon>Fungi</taxon>
        <taxon>Dikarya</taxon>
        <taxon>Ascomycota</taxon>
        <taxon>Pezizomycotina</taxon>
        <taxon>Eurotiomycetes</taxon>
        <taxon>Eurotiomycetidae</taxon>
        <taxon>Onygenales</taxon>
        <taxon>Ajellomycetaceae</taxon>
        <taxon>Paracoccidioides</taxon>
    </lineage>
</organism>
<name>C1GNH4_PARBA</name>
<sequence>MGPSKVKFHSDIRPTQFQAIYWSRISEQLEPSIHSTPAKGKWLTVSRTWKKKKLSAMYSTKYFDGVFGHRTFSRRDSKSGDESTPLVTAVESPKHQEPIRNIMLSTPLGERYKSNPTTLLSQPECSPNIERLPRLESCPNNRRGFCTRSGTFCFRRAAATG</sequence>
<dbReference type="Proteomes" id="UP000002059">
    <property type="component" value="Partially assembled WGS sequence"/>
</dbReference>
<dbReference type="AlphaFoldDB" id="C1GNH4"/>
<feature type="region of interest" description="Disordered" evidence="1">
    <location>
        <begin position="73"/>
        <end position="95"/>
    </location>
</feature>
<evidence type="ECO:0000313" key="3">
    <source>
        <dbReference type="Proteomes" id="UP000002059"/>
    </source>
</evidence>
<proteinExistence type="predicted"/>
<dbReference type="EMBL" id="KN293992">
    <property type="protein sequence ID" value="EEH35746.2"/>
    <property type="molecule type" value="Genomic_DNA"/>
</dbReference>
<dbReference type="VEuPathDB" id="FungiDB:PAAG_00069"/>
<keyword evidence="3" id="KW-1185">Reference proteome</keyword>
<dbReference type="HOGENOM" id="CLU_1644230_0_0_1"/>
<accession>C1GNH4</accession>